<dbReference type="Gene3D" id="3.40.1210.10">
    <property type="entry name" value="Survival protein SurE-like phosphatase/nucleotidase"/>
    <property type="match status" value="1"/>
</dbReference>
<reference evidence="8" key="1">
    <citation type="journal article" date="2014" name="Int. J. Syst. Evol. Microbiol.">
        <title>Complete genome sequence of Corynebacterium casei LMG S-19264T (=DSM 44701T), isolated from a smear-ripened cheese.</title>
        <authorList>
            <consortium name="US DOE Joint Genome Institute (JGI-PGF)"/>
            <person name="Walter F."/>
            <person name="Albersmeier A."/>
            <person name="Kalinowski J."/>
            <person name="Ruckert C."/>
        </authorList>
    </citation>
    <scope>NUCLEOTIDE SEQUENCE</scope>
    <source>
        <strain evidence="8">CGMCC 1.15095</strain>
    </source>
</reference>
<feature type="signal peptide" evidence="6">
    <location>
        <begin position="1"/>
        <end position="22"/>
    </location>
</feature>
<evidence type="ECO:0000256" key="2">
    <source>
        <dbReference type="ARBA" id="ARBA00011062"/>
    </source>
</evidence>
<dbReference type="Pfam" id="PF01975">
    <property type="entry name" value="SurE"/>
    <property type="match status" value="1"/>
</dbReference>
<dbReference type="RefSeq" id="WP_188772124.1">
    <property type="nucleotide sequence ID" value="NZ_BMHK01000019.1"/>
</dbReference>
<comment type="caution">
    <text evidence="8">The sequence shown here is derived from an EMBL/GenBank/DDBJ whole genome shotgun (WGS) entry which is preliminary data.</text>
</comment>
<dbReference type="InterPro" id="IPR030048">
    <property type="entry name" value="SurE"/>
</dbReference>
<dbReference type="InterPro" id="IPR002828">
    <property type="entry name" value="SurE-like_Pase/nucleotidase"/>
</dbReference>
<dbReference type="PANTHER" id="PTHR30457:SF0">
    <property type="entry name" value="PHOSPHATASE, PUTATIVE (AFU_ORTHOLOGUE AFUA_4G01070)-RELATED"/>
    <property type="match status" value="1"/>
</dbReference>
<reference evidence="8" key="2">
    <citation type="submission" date="2020-09" db="EMBL/GenBank/DDBJ databases">
        <authorList>
            <person name="Sun Q."/>
            <person name="Zhou Y."/>
        </authorList>
    </citation>
    <scope>NUCLEOTIDE SEQUENCE</scope>
    <source>
        <strain evidence="8">CGMCC 1.15095</strain>
    </source>
</reference>
<comment type="catalytic activity">
    <reaction evidence="1">
        <text>a ribonucleoside 5'-phosphate + H2O = a ribonucleoside + phosphate</text>
        <dbReference type="Rhea" id="RHEA:12484"/>
        <dbReference type="ChEBI" id="CHEBI:15377"/>
        <dbReference type="ChEBI" id="CHEBI:18254"/>
        <dbReference type="ChEBI" id="CHEBI:43474"/>
        <dbReference type="ChEBI" id="CHEBI:58043"/>
        <dbReference type="EC" id="3.1.3.5"/>
    </reaction>
</comment>
<dbReference type="InterPro" id="IPR036523">
    <property type="entry name" value="SurE-like_sf"/>
</dbReference>
<dbReference type="EC" id="3.1.3.5" evidence="3"/>
<keyword evidence="6" id="KW-0732">Signal</keyword>
<sequence length="328" mass="33904">MRPFIVGSIALALSIAPQAAEARNIVITNDDGLSNNVLALYRALKEDGHDVIVSVPCVNQSGMGTALKIGRPLGPLRESCRNGAAQAGAPGAGPITRNDVPGQDFHYVDGTPIMAMLYGVDVVGAKRWGSAPDLVLSGPNEGQNVGAIVLSSGTVSAAQAASVRGLSAIALSAGGSTVDDSALANPDSAKVAKLSAELVRRLAKLSGTSPILPRGIALNVNFPDTLDGATWKAARIGSFNTYQMRFVEDMAASASPTMKATARQHGMELLHLPGLSVEMNDKTPSQVQASDESVVYKSAISVSPMQAGYEPTALDGWSAWLIDAIASD</sequence>
<gene>
    <name evidence="8" type="primary">pho2</name>
    <name evidence="8" type="ORF">GCM10011494_27470</name>
</gene>
<evidence type="ECO:0000313" key="9">
    <source>
        <dbReference type="Proteomes" id="UP000608154"/>
    </source>
</evidence>
<evidence type="ECO:0000256" key="6">
    <source>
        <dbReference type="SAM" id="SignalP"/>
    </source>
</evidence>
<dbReference type="AlphaFoldDB" id="A0A916TU47"/>
<organism evidence="8 9">
    <name type="scientific">Novosphingobium endophyticum</name>
    <dbReference type="NCBI Taxonomy" id="1955250"/>
    <lineage>
        <taxon>Bacteria</taxon>
        <taxon>Pseudomonadati</taxon>
        <taxon>Pseudomonadota</taxon>
        <taxon>Alphaproteobacteria</taxon>
        <taxon>Sphingomonadales</taxon>
        <taxon>Sphingomonadaceae</taxon>
        <taxon>Novosphingobium</taxon>
    </lineage>
</organism>
<keyword evidence="4" id="KW-0479">Metal-binding</keyword>
<protein>
    <recommendedName>
        <fullName evidence="3">5'-nucleotidase</fullName>
        <ecNumber evidence="3">3.1.3.5</ecNumber>
    </recommendedName>
</protein>
<keyword evidence="5" id="KW-0378">Hydrolase</keyword>
<dbReference type="PANTHER" id="PTHR30457">
    <property type="entry name" value="5'-NUCLEOTIDASE SURE"/>
    <property type="match status" value="1"/>
</dbReference>
<keyword evidence="9" id="KW-1185">Reference proteome</keyword>
<dbReference type="GO" id="GO:0046872">
    <property type="term" value="F:metal ion binding"/>
    <property type="evidence" value="ECO:0007669"/>
    <property type="project" value="UniProtKB-KW"/>
</dbReference>
<name>A0A916TU47_9SPHN</name>
<evidence type="ECO:0000256" key="5">
    <source>
        <dbReference type="ARBA" id="ARBA00022801"/>
    </source>
</evidence>
<dbReference type="EMBL" id="BMHK01000019">
    <property type="protein sequence ID" value="GGC07358.1"/>
    <property type="molecule type" value="Genomic_DNA"/>
</dbReference>
<feature type="chain" id="PRO_5037195073" description="5'-nucleotidase" evidence="6">
    <location>
        <begin position="23"/>
        <end position="328"/>
    </location>
</feature>
<accession>A0A916TU47</accession>
<evidence type="ECO:0000256" key="1">
    <source>
        <dbReference type="ARBA" id="ARBA00000815"/>
    </source>
</evidence>
<dbReference type="GO" id="GO:0008253">
    <property type="term" value="F:5'-nucleotidase activity"/>
    <property type="evidence" value="ECO:0007669"/>
    <property type="project" value="UniProtKB-EC"/>
</dbReference>
<proteinExistence type="inferred from homology"/>
<evidence type="ECO:0000313" key="8">
    <source>
        <dbReference type="EMBL" id="GGC07358.1"/>
    </source>
</evidence>
<evidence type="ECO:0000256" key="4">
    <source>
        <dbReference type="ARBA" id="ARBA00022723"/>
    </source>
</evidence>
<feature type="domain" description="Survival protein SurE-like phosphatase/nucleotidase" evidence="7">
    <location>
        <begin position="25"/>
        <end position="235"/>
    </location>
</feature>
<comment type="similarity">
    <text evidence="2">Belongs to the SurE nucleotidase family.</text>
</comment>
<evidence type="ECO:0000259" key="7">
    <source>
        <dbReference type="Pfam" id="PF01975"/>
    </source>
</evidence>
<dbReference type="Proteomes" id="UP000608154">
    <property type="component" value="Unassembled WGS sequence"/>
</dbReference>
<dbReference type="SUPFAM" id="SSF64167">
    <property type="entry name" value="SurE-like"/>
    <property type="match status" value="1"/>
</dbReference>
<evidence type="ECO:0000256" key="3">
    <source>
        <dbReference type="ARBA" id="ARBA00012643"/>
    </source>
</evidence>